<dbReference type="WBParaSite" id="HNAJ_0000141601-mRNA-1">
    <property type="protein sequence ID" value="HNAJ_0000141601-mRNA-1"/>
    <property type="gene ID" value="HNAJ_0000141601"/>
</dbReference>
<sequence>MALISARFTFPNPNRTPFFFPTLKAFLRVEIYNKWLDKIVTRRLSLSQDAEALLSVSTITTAASTESRGVSEESLDVVHAIGETEGRFARQRQPSATILILLARFKWDFPDTRSLSSSASTLPRTGKPTTPLVVPCNGELEDFQAFSSSAPVVPNSTADSWTPSSSVVSLNPPLRTNAPLPPTYIQRTPSPISLDSNIALIDSLCNTCFRLFSCQLVNLAGALRHVKHTWCPASFSSITLCRPTLGKKAHAPKGCDNGYIV</sequence>
<reference evidence="1 2" key="2">
    <citation type="submission" date="2018-11" db="EMBL/GenBank/DDBJ databases">
        <authorList>
            <consortium name="Pathogen Informatics"/>
        </authorList>
    </citation>
    <scope>NUCLEOTIDE SEQUENCE [LARGE SCALE GENOMIC DNA]</scope>
</reference>
<dbReference type="OrthoDB" id="6288068at2759"/>
<dbReference type="Proteomes" id="UP000278807">
    <property type="component" value="Unassembled WGS sequence"/>
</dbReference>
<gene>
    <name evidence="1" type="ORF">HNAJ_LOCUS1415</name>
</gene>
<accession>A0A158QH42</accession>
<organism evidence="3">
    <name type="scientific">Rodentolepis nana</name>
    <name type="common">Dwarf tapeworm</name>
    <name type="synonym">Hymenolepis nana</name>
    <dbReference type="NCBI Taxonomy" id="102285"/>
    <lineage>
        <taxon>Eukaryota</taxon>
        <taxon>Metazoa</taxon>
        <taxon>Spiralia</taxon>
        <taxon>Lophotrochozoa</taxon>
        <taxon>Platyhelminthes</taxon>
        <taxon>Cestoda</taxon>
        <taxon>Eucestoda</taxon>
        <taxon>Cyclophyllidea</taxon>
        <taxon>Hymenolepididae</taxon>
        <taxon>Rodentolepis</taxon>
    </lineage>
</organism>
<dbReference type="EMBL" id="UZAE01000546">
    <property type="protein sequence ID" value="VDN97274.1"/>
    <property type="molecule type" value="Genomic_DNA"/>
</dbReference>
<protein>
    <submittedName>
        <fullName evidence="1 3">Uncharacterized protein</fullName>
    </submittedName>
</protein>
<evidence type="ECO:0000313" key="3">
    <source>
        <dbReference type="WBParaSite" id="HNAJ_0000141601-mRNA-1"/>
    </source>
</evidence>
<dbReference type="AlphaFoldDB" id="A0A158QH42"/>
<keyword evidence="2" id="KW-1185">Reference proteome</keyword>
<evidence type="ECO:0000313" key="2">
    <source>
        <dbReference type="Proteomes" id="UP000278807"/>
    </source>
</evidence>
<evidence type="ECO:0000313" key="1">
    <source>
        <dbReference type="EMBL" id="VDN97274.1"/>
    </source>
</evidence>
<name>A0A158QH42_RODNA</name>
<reference evidence="3" key="1">
    <citation type="submission" date="2016-04" db="UniProtKB">
        <authorList>
            <consortium name="WormBaseParasite"/>
        </authorList>
    </citation>
    <scope>IDENTIFICATION</scope>
</reference>
<proteinExistence type="predicted"/>
<dbReference type="STRING" id="102285.A0A158QH42"/>